<dbReference type="Gene3D" id="3.40.50.620">
    <property type="entry name" value="HUPs"/>
    <property type="match status" value="1"/>
</dbReference>
<dbReference type="GO" id="GO:0005524">
    <property type="term" value="F:ATP binding"/>
    <property type="evidence" value="ECO:0007669"/>
    <property type="project" value="UniProtKB-UniRule"/>
</dbReference>
<name>A0A0P9LHS6_PSECA</name>
<evidence type="ECO:0000256" key="4">
    <source>
        <dbReference type="ARBA" id="ARBA00022741"/>
    </source>
</evidence>
<reference evidence="12 14" key="1">
    <citation type="submission" date="2015-09" db="EMBL/GenBank/DDBJ databases">
        <title>Genome announcement of multiple Pseudomonas syringae strains.</title>
        <authorList>
            <person name="Thakur S."/>
            <person name="Wang P.W."/>
            <person name="Gong Y."/>
            <person name="Weir B.S."/>
            <person name="Guttman D.S."/>
        </authorList>
    </citation>
    <scope>NUCLEOTIDE SEQUENCE [LARGE SCALE GENOMIC DNA]</scope>
    <source>
        <strain evidence="12 14">ICMP2823</strain>
    </source>
</reference>
<feature type="binding site" evidence="11">
    <location>
        <position position="207"/>
    </location>
    <ligand>
        <name>Zn(2+)</name>
        <dbReference type="ChEBI" id="CHEBI:29105"/>
    </ligand>
</feature>
<dbReference type="CDD" id="cd01995">
    <property type="entry name" value="QueC-like"/>
    <property type="match status" value="1"/>
</dbReference>
<dbReference type="Proteomes" id="UP000050564">
    <property type="component" value="Unassembled WGS sequence"/>
</dbReference>
<feature type="binding site" evidence="11">
    <location>
        <position position="194"/>
    </location>
    <ligand>
        <name>Zn(2+)</name>
        <dbReference type="ChEBI" id="CHEBI:29105"/>
    </ligand>
</feature>
<comment type="similarity">
    <text evidence="8 11">Belongs to the QueC family.</text>
</comment>
<evidence type="ECO:0000256" key="8">
    <source>
        <dbReference type="ARBA" id="ARBA00037993"/>
    </source>
</evidence>
<keyword evidence="3 11" id="KW-0479">Metal-binding</keyword>
<dbReference type="UniPathway" id="UPA00391"/>
<dbReference type="GO" id="GO:0016879">
    <property type="term" value="F:ligase activity, forming carbon-nitrogen bonds"/>
    <property type="evidence" value="ECO:0007669"/>
    <property type="project" value="UniProtKB-UniRule"/>
</dbReference>
<evidence type="ECO:0000313" key="12">
    <source>
        <dbReference type="EMBL" id="KPW70036.1"/>
    </source>
</evidence>
<dbReference type="Pfam" id="PF06508">
    <property type="entry name" value="QueC"/>
    <property type="match status" value="1"/>
</dbReference>
<dbReference type="InterPro" id="IPR018317">
    <property type="entry name" value="QueC"/>
</dbReference>
<dbReference type="EMBL" id="RBOW01000735">
    <property type="protein sequence ID" value="RMN23724.1"/>
    <property type="molecule type" value="Genomic_DNA"/>
</dbReference>
<dbReference type="PANTHER" id="PTHR42914:SF1">
    <property type="entry name" value="7-CYANO-7-DEAZAGUANINE SYNTHASE"/>
    <property type="match status" value="1"/>
</dbReference>
<comment type="pathway">
    <text evidence="1 11">Purine metabolism; 7-cyano-7-deazaguanine biosynthesis.</text>
</comment>
<dbReference type="EC" id="6.3.4.20" evidence="9 11"/>
<evidence type="ECO:0000256" key="2">
    <source>
        <dbReference type="ARBA" id="ARBA00022598"/>
    </source>
</evidence>
<evidence type="ECO:0000256" key="9">
    <source>
        <dbReference type="ARBA" id="ARBA00039149"/>
    </source>
</evidence>
<keyword evidence="2 11" id="KW-0436">Ligase</keyword>
<dbReference type="EMBL" id="LJPX01000412">
    <property type="protein sequence ID" value="KPW70036.1"/>
    <property type="molecule type" value="Genomic_DNA"/>
</dbReference>
<keyword evidence="6 11" id="KW-0862">Zinc</keyword>
<keyword evidence="7 11" id="KW-0067">ATP-binding</keyword>
<organism evidence="12 14">
    <name type="scientific">Pseudomonas cannabina</name>
    <dbReference type="NCBI Taxonomy" id="86840"/>
    <lineage>
        <taxon>Bacteria</taxon>
        <taxon>Pseudomonadati</taxon>
        <taxon>Pseudomonadota</taxon>
        <taxon>Gammaproteobacteria</taxon>
        <taxon>Pseudomonadales</taxon>
        <taxon>Pseudomonadaceae</taxon>
        <taxon>Pseudomonas</taxon>
    </lineage>
</organism>
<evidence type="ECO:0000256" key="3">
    <source>
        <dbReference type="ARBA" id="ARBA00022723"/>
    </source>
</evidence>
<evidence type="ECO:0000256" key="6">
    <source>
        <dbReference type="ARBA" id="ARBA00022833"/>
    </source>
</evidence>
<dbReference type="PATRIC" id="fig|86840.3.peg.4265"/>
<accession>A0A0P9LHS6</accession>
<feature type="binding site" evidence="11">
    <location>
        <begin position="15"/>
        <end position="25"/>
    </location>
    <ligand>
        <name>ATP</name>
        <dbReference type="ChEBI" id="CHEBI:30616"/>
    </ligand>
</feature>
<dbReference type="HAMAP" id="MF_01633">
    <property type="entry name" value="QueC"/>
    <property type="match status" value="1"/>
</dbReference>
<dbReference type="PANTHER" id="PTHR42914">
    <property type="entry name" value="7-CYANO-7-DEAZAGUANINE SYNTHASE"/>
    <property type="match status" value="1"/>
</dbReference>
<evidence type="ECO:0000313" key="14">
    <source>
        <dbReference type="Proteomes" id="UP000050564"/>
    </source>
</evidence>
<feature type="binding site" evidence="11">
    <location>
        <position position="204"/>
    </location>
    <ligand>
        <name>Zn(2+)</name>
        <dbReference type="ChEBI" id="CHEBI:29105"/>
    </ligand>
</feature>
<comment type="function">
    <text evidence="11">Catalyzes the ATP-dependent conversion of 7-carboxy-7-deazaguanine (CDG) to 7-cyano-7-deazaguanine (preQ(0)).</text>
</comment>
<comment type="caution">
    <text evidence="12">The sequence shown here is derived from an EMBL/GenBank/DDBJ whole genome shotgun (WGS) entry which is preliminary data.</text>
</comment>
<dbReference type="AlphaFoldDB" id="A0A0P9LHS6"/>
<evidence type="ECO:0000256" key="11">
    <source>
        <dbReference type="HAMAP-Rule" id="MF_01633"/>
    </source>
</evidence>
<evidence type="ECO:0000256" key="10">
    <source>
        <dbReference type="ARBA" id="ARBA00047890"/>
    </source>
</evidence>
<dbReference type="GO" id="GO:0008270">
    <property type="term" value="F:zinc ion binding"/>
    <property type="evidence" value="ECO:0007669"/>
    <property type="project" value="UniProtKB-UniRule"/>
</dbReference>
<dbReference type="FunFam" id="3.40.50.620:FF:000131">
    <property type="entry name" value="7-cyano-7-deazaguanine synthase"/>
    <property type="match status" value="1"/>
</dbReference>
<evidence type="ECO:0000313" key="15">
    <source>
        <dbReference type="Proteomes" id="UP000281372"/>
    </source>
</evidence>
<keyword evidence="4 11" id="KW-0547">Nucleotide-binding</keyword>
<dbReference type="Proteomes" id="UP000281372">
    <property type="component" value="Unassembled WGS sequence"/>
</dbReference>
<comment type="cofactor">
    <cofactor evidence="11">
        <name>Zn(2+)</name>
        <dbReference type="ChEBI" id="CHEBI:29105"/>
    </cofactor>
    <text evidence="11">Binds 1 zinc ion per subunit.</text>
</comment>
<sequence>MSELTMTEKRAVILLSGGLDSATVVAMARAEGYACYTMSFDYGQRHRAELDAAARVARDLGAVEHKVIGLNLNGIGGSALTDSSIAVPEAPSEGIPVTYVPARNTVFLSLALGWAEVLGARDIFIGVNAVDYSGYPDCRPEFVESFERTANLATKAGVEEQGFTVRAPLQNLSKSDIVKAGAALGVDYSLTVSCYQADDQGRACGKCDSCRLRAEGFTNAGMADPTRYF</sequence>
<dbReference type="PIRSF" id="PIRSF006293">
    <property type="entry name" value="ExsB"/>
    <property type="match status" value="1"/>
</dbReference>
<feature type="binding site" evidence="11">
    <location>
        <position position="210"/>
    </location>
    <ligand>
        <name>Zn(2+)</name>
        <dbReference type="ChEBI" id="CHEBI:29105"/>
    </ligand>
</feature>
<evidence type="ECO:0000256" key="5">
    <source>
        <dbReference type="ARBA" id="ARBA00022785"/>
    </source>
</evidence>
<evidence type="ECO:0000256" key="7">
    <source>
        <dbReference type="ARBA" id="ARBA00022840"/>
    </source>
</evidence>
<evidence type="ECO:0000256" key="1">
    <source>
        <dbReference type="ARBA" id="ARBA00005061"/>
    </source>
</evidence>
<dbReference type="SUPFAM" id="SSF52402">
    <property type="entry name" value="Adenine nucleotide alpha hydrolases-like"/>
    <property type="match status" value="1"/>
</dbReference>
<gene>
    <name evidence="11" type="primary">queC</name>
    <name evidence="12" type="ORF">ALO81_03037</name>
    <name evidence="13" type="ORF">ALQ64_03312</name>
</gene>
<reference evidence="13 15" key="2">
    <citation type="submission" date="2018-08" db="EMBL/GenBank/DDBJ databases">
        <title>Recombination of ecologically and evolutionarily significant loci maintains genetic cohesion in the Pseudomonas syringae species complex.</title>
        <authorList>
            <person name="Dillon M."/>
            <person name="Thakur S."/>
            <person name="Almeida R.N.D."/>
            <person name="Weir B.S."/>
            <person name="Guttman D.S."/>
        </authorList>
    </citation>
    <scope>NUCLEOTIDE SEQUENCE [LARGE SCALE GENOMIC DNA]</scope>
    <source>
        <strain evidence="13 15">ICMP 2821</strain>
    </source>
</reference>
<protein>
    <recommendedName>
        <fullName evidence="9 11">7-cyano-7-deazaguanine synthase</fullName>
        <ecNumber evidence="9 11">6.3.4.20</ecNumber>
    </recommendedName>
    <alternativeName>
        <fullName evidence="11">7-cyano-7-carbaguanine synthase</fullName>
    </alternativeName>
    <alternativeName>
        <fullName evidence="11">PreQ(0) synthase</fullName>
    </alternativeName>
    <alternativeName>
        <fullName evidence="11">Queuosine biosynthesis protein QueC</fullName>
    </alternativeName>
</protein>
<comment type="catalytic activity">
    <reaction evidence="10 11">
        <text>7-carboxy-7-carbaguanine + NH4(+) + 2 ATP = 7-cyano-7-carbaguanine + 2 AMP + 2 diphosphate + 2 H(+)</text>
        <dbReference type="Rhea" id="RHEA:27982"/>
        <dbReference type="ChEBI" id="CHEBI:15378"/>
        <dbReference type="ChEBI" id="CHEBI:28938"/>
        <dbReference type="ChEBI" id="CHEBI:30616"/>
        <dbReference type="ChEBI" id="CHEBI:33019"/>
        <dbReference type="ChEBI" id="CHEBI:45075"/>
        <dbReference type="ChEBI" id="CHEBI:61036"/>
        <dbReference type="ChEBI" id="CHEBI:456215"/>
        <dbReference type="EC" id="6.3.4.20"/>
    </reaction>
</comment>
<evidence type="ECO:0000313" key="13">
    <source>
        <dbReference type="EMBL" id="RMN23724.1"/>
    </source>
</evidence>
<dbReference type="InterPro" id="IPR014729">
    <property type="entry name" value="Rossmann-like_a/b/a_fold"/>
</dbReference>
<dbReference type="NCBIfam" id="TIGR00364">
    <property type="entry name" value="7-cyano-7-deazaguanine synthase QueC"/>
    <property type="match status" value="1"/>
</dbReference>
<proteinExistence type="inferred from homology"/>
<keyword evidence="5 11" id="KW-0671">Queuosine biosynthesis</keyword>
<dbReference type="GO" id="GO:0008616">
    <property type="term" value="P:tRNA queuosine(34) biosynthetic process"/>
    <property type="evidence" value="ECO:0007669"/>
    <property type="project" value="UniProtKB-UniRule"/>
</dbReference>